<evidence type="ECO:0000313" key="2">
    <source>
        <dbReference type="EMBL" id="RMH87561.1"/>
    </source>
</evidence>
<proteinExistence type="predicted"/>
<dbReference type="RefSeq" id="WP_122168809.1">
    <property type="nucleotide sequence ID" value="NZ_CP180504.1"/>
</dbReference>
<evidence type="ECO:0000313" key="3">
    <source>
        <dbReference type="Proteomes" id="UP000269774"/>
    </source>
</evidence>
<comment type="caution">
    <text evidence="2">The sequence shown here is derived from an EMBL/GenBank/DDBJ whole genome shotgun (WGS) entry which is preliminary data.</text>
</comment>
<dbReference type="PROSITE" id="PS51257">
    <property type="entry name" value="PROKAR_LIPOPROTEIN"/>
    <property type="match status" value="1"/>
</dbReference>
<feature type="signal peptide" evidence="1">
    <location>
        <begin position="1"/>
        <end position="17"/>
    </location>
</feature>
<accession>A0A3M2HCZ1</accession>
<dbReference type="OrthoDB" id="7016179at2"/>
<organism evidence="2 3">
    <name type="scientific">Stutzerimonas zhaodongensis</name>
    <dbReference type="NCBI Taxonomy" id="1176257"/>
    <lineage>
        <taxon>Bacteria</taxon>
        <taxon>Pseudomonadati</taxon>
        <taxon>Pseudomonadota</taxon>
        <taxon>Gammaproteobacteria</taxon>
        <taxon>Pseudomonadales</taxon>
        <taxon>Pseudomonadaceae</taxon>
        <taxon>Stutzerimonas</taxon>
    </lineage>
</organism>
<reference evidence="2 3" key="1">
    <citation type="submission" date="2018-10" db="EMBL/GenBank/DDBJ databases">
        <title>Pseudomonas zhaodongensis NEAU-ST5-21(T) genome.</title>
        <authorList>
            <person name="Peng J."/>
            <person name="Liu Z.-P."/>
        </authorList>
    </citation>
    <scope>NUCLEOTIDE SEQUENCE [LARGE SCALE GENOMIC DNA]</scope>
    <source>
        <strain evidence="2 3">NEAU-ST5-21</strain>
    </source>
</reference>
<sequence>MSYRFAFAALLSTVLVAGGCDRASTAHASCKPSHMPTASQRFFMGQAIPGEFLTLESLPPIPATFDDDEP</sequence>
<evidence type="ECO:0008006" key="4">
    <source>
        <dbReference type="Google" id="ProtNLM"/>
    </source>
</evidence>
<keyword evidence="1" id="KW-0732">Signal</keyword>
<protein>
    <recommendedName>
        <fullName evidence="4">Secreted protein</fullName>
    </recommendedName>
</protein>
<gene>
    <name evidence="2" type="ORF">EA797_20925</name>
</gene>
<dbReference type="EMBL" id="RFFM01000010">
    <property type="protein sequence ID" value="RMH87561.1"/>
    <property type="molecule type" value="Genomic_DNA"/>
</dbReference>
<dbReference type="AlphaFoldDB" id="A0A3M2HCZ1"/>
<keyword evidence="3" id="KW-1185">Reference proteome</keyword>
<dbReference type="Proteomes" id="UP000269774">
    <property type="component" value="Unassembled WGS sequence"/>
</dbReference>
<evidence type="ECO:0000256" key="1">
    <source>
        <dbReference type="SAM" id="SignalP"/>
    </source>
</evidence>
<name>A0A3M2HCZ1_9GAMM</name>
<feature type="chain" id="PRO_5018212435" description="Secreted protein" evidence="1">
    <location>
        <begin position="18"/>
        <end position="70"/>
    </location>
</feature>